<organism evidence="2 3">
    <name type="scientific">Cognatiyoonia koreensis</name>
    <dbReference type="NCBI Taxonomy" id="364200"/>
    <lineage>
        <taxon>Bacteria</taxon>
        <taxon>Pseudomonadati</taxon>
        <taxon>Pseudomonadota</taxon>
        <taxon>Alphaproteobacteria</taxon>
        <taxon>Rhodobacterales</taxon>
        <taxon>Paracoccaceae</taxon>
        <taxon>Cognatiyoonia</taxon>
    </lineage>
</organism>
<keyword evidence="1" id="KW-0732">Signal</keyword>
<dbReference type="RefSeq" id="WP_089997107.1">
    <property type="nucleotide sequence ID" value="NZ_FOIZ01000002.1"/>
</dbReference>
<accession>A0A1I0RXZ2</accession>
<protein>
    <submittedName>
        <fullName evidence="2">Uncharacterized protein</fullName>
    </submittedName>
</protein>
<dbReference type="OrthoDB" id="7862810at2"/>
<dbReference type="Proteomes" id="UP000199167">
    <property type="component" value="Unassembled WGS sequence"/>
</dbReference>
<dbReference type="EMBL" id="FOIZ01000002">
    <property type="protein sequence ID" value="SEW46340.1"/>
    <property type="molecule type" value="Genomic_DNA"/>
</dbReference>
<reference evidence="2 3" key="1">
    <citation type="submission" date="2016-10" db="EMBL/GenBank/DDBJ databases">
        <authorList>
            <person name="de Groot N.N."/>
        </authorList>
    </citation>
    <scope>NUCLEOTIDE SEQUENCE [LARGE SCALE GENOMIC DNA]</scope>
    <source>
        <strain evidence="2 3">DSM 17925</strain>
    </source>
</reference>
<dbReference type="AlphaFoldDB" id="A0A1I0RXZ2"/>
<evidence type="ECO:0000256" key="1">
    <source>
        <dbReference type="SAM" id="SignalP"/>
    </source>
</evidence>
<name>A0A1I0RXZ2_9RHOB</name>
<gene>
    <name evidence="2" type="ORF">SAMN04488515_3486</name>
</gene>
<feature type="signal peptide" evidence="1">
    <location>
        <begin position="1"/>
        <end position="31"/>
    </location>
</feature>
<proteinExistence type="predicted"/>
<evidence type="ECO:0000313" key="2">
    <source>
        <dbReference type="EMBL" id="SEW46340.1"/>
    </source>
</evidence>
<feature type="chain" id="PRO_5011766898" evidence="1">
    <location>
        <begin position="32"/>
        <end position="165"/>
    </location>
</feature>
<dbReference type="STRING" id="364200.SAMN04488515_3486"/>
<sequence length="165" mass="17438">MKGWVTTYPVRAIGLVAAALCCGWLPMKANAQVVSPCTEESQIDLIAQPEHLNIRHFAKGAVLVAITDDGRDDAATALSVLILSPPLNDLSERQCRRISFSDTDGYAALLLDKAESAYDPANGLSLRLPAIYVASSESAGDAVELDVTVNAQTGVITPVQITATN</sequence>
<keyword evidence="3" id="KW-1185">Reference proteome</keyword>
<evidence type="ECO:0000313" key="3">
    <source>
        <dbReference type="Proteomes" id="UP000199167"/>
    </source>
</evidence>